<comment type="similarity">
    <text evidence="1">Belongs to the TolB family.</text>
</comment>
<dbReference type="PANTHER" id="PTHR36842:SF1">
    <property type="entry name" value="PROTEIN TOLB"/>
    <property type="match status" value="1"/>
</dbReference>
<dbReference type="EMBL" id="CADCTV010000758">
    <property type="protein sequence ID" value="CAA9359052.1"/>
    <property type="molecule type" value="Genomic_DNA"/>
</dbReference>
<accession>A0A6J4MIW7</accession>
<protein>
    <submittedName>
        <fullName evidence="3">TolB protein, periplasmic protein involved in the tonb-independent uptake of group A colicins</fullName>
    </submittedName>
</protein>
<proteinExistence type="inferred from homology"/>
<evidence type="ECO:0000256" key="1">
    <source>
        <dbReference type="ARBA" id="ARBA00009820"/>
    </source>
</evidence>
<dbReference type="AlphaFoldDB" id="A0A6J4MIW7"/>
<dbReference type="InterPro" id="IPR011042">
    <property type="entry name" value="6-blade_b-propeller_TolB-like"/>
</dbReference>
<evidence type="ECO:0000256" key="2">
    <source>
        <dbReference type="SAM" id="SignalP"/>
    </source>
</evidence>
<dbReference type="Gene3D" id="2.120.10.30">
    <property type="entry name" value="TolB, C-terminal domain"/>
    <property type="match status" value="2"/>
</dbReference>
<dbReference type="InterPro" id="IPR011659">
    <property type="entry name" value="WD40"/>
</dbReference>
<dbReference type="PANTHER" id="PTHR36842">
    <property type="entry name" value="PROTEIN TOLB HOMOLOG"/>
    <property type="match status" value="1"/>
</dbReference>
<reference evidence="3" key="1">
    <citation type="submission" date="2020-02" db="EMBL/GenBank/DDBJ databases">
        <authorList>
            <person name="Meier V. D."/>
        </authorList>
    </citation>
    <scope>NUCLEOTIDE SEQUENCE</scope>
    <source>
        <strain evidence="3">AVDCRST_MAG89</strain>
    </source>
</reference>
<organism evidence="3">
    <name type="scientific">uncultured Gemmatimonadota bacterium</name>
    <dbReference type="NCBI Taxonomy" id="203437"/>
    <lineage>
        <taxon>Bacteria</taxon>
        <taxon>Pseudomonadati</taxon>
        <taxon>Gemmatimonadota</taxon>
        <taxon>environmental samples</taxon>
    </lineage>
</organism>
<sequence length="992" mass="107792">MTRIRAVSSLLLRAAAGLAIMALAPAPAGAQLAPDARWRTFDTEHFQVHYSEGLEDLARRAAARAEEARALLEEALVPAPDGRVHLVLADNVDFANGFATPFPRNRVVVYAHPPVDEPSLAYTYDWLELVVGHELAHIHHLDHATGILANLRLIFGRNPLLYPNLFVPRWTTEGLATYLESRLTGAGRVHGSYHEMVLRTAVLEDEFFPIDRLAGNPADWPGGGAAYVYGSEFSDWLSHRYGPERAGEFVRTIGRRIVPYAVDAAARKAYGVSFSSAYGEWRQELQARYAAAADSIRAAGVTEPELLTTSGRYTEWPRYSPDGSRIAYSAYTGRDDPSTRILGPDGDVQVIAGRTSINPVSWRADGQGVVTAQTDLVDPYRAFSDLYAVGMDGDVDRMSRGARLLEPDVRRADGRIVAARGGGESTELVLVDADGRNPRPLTGDDPDVRWSMPRWSPDGSRIAASRWRTGGLFDVVVMDTAGRVIRELTADRALDLHPAWSPDGRYVVFSSDRTGISNLYAYDLQAGRLMQVTNLLSGGFQPDVSPDGRWIAFSWYRADGYHLARIPFDPATWRTAPPVTARFASPAADTARYRRTAGGPSRPYSPWRTLRPTTWSPLVIEDEFLHQALGVATGGSDVVDRHAWGVAAQVYRSSGRVGGAGAYLYSGLGTPVLGFSARQEWDGFTVDTFPPLVQRERSASAIATFPFPRYRSYGWISTGVNLRERTFDWLADAGRAFPFSRGEGLDLGAVLTAGRSSARGFDYSISPEEGWLMAGTVEGRRYLRAPEEDGDPRGYVRLAGRGIGFQPLGRVSFARSVLGVRAVAAGDMGARSPGFLLGGLNGGNVAGPLGSETGIGGRLEFPVRGYKSGVQSGDRAVSASLEYRVPLVLVDRGYRMLPAFLGRSWGAVFADGGAAWCVDACPPVFGASRDISPIYSIGGELGARTTLFYYATLDIVGGVAVPLNEVESSVGGDVVTMERPKPSFYFRIGRAF</sequence>
<keyword evidence="2" id="KW-0732">Signal</keyword>
<feature type="chain" id="PRO_5026739852" evidence="2">
    <location>
        <begin position="31"/>
        <end position="992"/>
    </location>
</feature>
<name>A0A6J4MIW7_9BACT</name>
<dbReference type="SUPFAM" id="SSF69304">
    <property type="entry name" value="Tricorn protease N-terminal domain"/>
    <property type="match status" value="1"/>
</dbReference>
<evidence type="ECO:0000313" key="3">
    <source>
        <dbReference type="EMBL" id="CAA9359052.1"/>
    </source>
</evidence>
<gene>
    <name evidence="3" type="ORF">AVDCRST_MAG89-3623</name>
</gene>
<feature type="signal peptide" evidence="2">
    <location>
        <begin position="1"/>
        <end position="30"/>
    </location>
</feature>
<dbReference type="Pfam" id="PF07676">
    <property type="entry name" value="PD40"/>
    <property type="match status" value="4"/>
</dbReference>